<evidence type="ECO:0000313" key="8">
    <source>
        <dbReference type="Proteomes" id="UP000256478"/>
    </source>
</evidence>
<dbReference type="GO" id="GO:0016491">
    <property type="term" value="F:oxidoreductase activity"/>
    <property type="evidence" value="ECO:0007669"/>
    <property type="project" value="UniProtKB-KW"/>
</dbReference>
<keyword evidence="3" id="KW-0285">Flavoprotein</keyword>
<dbReference type="RefSeq" id="WP_116007993.1">
    <property type="nucleotide sequence ID" value="NZ_QUOU01000001.1"/>
</dbReference>
<dbReference type="Pfam" id="PF00881">
    <property type="entry name" value="Nitroreductase"/>
    <property type="match status" value="1"/>
</dbReference>
<evidence type="ECO:0000256" key="4">
    <source>
        <dbReference type="ARBA" id="ARBA00022643"/>
    </source>
</evidence>
<dbReference type="Proteomes" id="UP000256478">
    <property type="component" value="Unassembled WGS sequence"/>
</dbReference>
<evidence type="ECO:0000256" key="3">
    <source>
        <dbReference type="ARBA" id="ARBA00022630"/>
    </source>
</evidence>
<comment type="caution">
    <text evidence="7">The sequence shown here is derived from an EMBL/GenBank/DDBJ whole genome shotgun (WGS) entry which is preliminary data.</text>
</comment>
<protein>
    <submittedName>
        <fullName evidence="7">Nitroreductase</fullName>
    </submittedName>
</protein>
<accession>A0A3E0TRB1</accession>
<comment type="similarity">
    <text evidence="2">Belongs to the nitroreductase family.</text>
</comment>
<dbReference type="PANTHER" id="PTHR43673:SF2">
    <property type="entry name" value="NITROREDUCTASE"/>
    <property type="match status" value="1"/>
</dbReference>
<evidence type="ECO:0000313" key="7">
    <source>
        <dbReference type="EMBL" id="REL26890.1"/>
    </source>
</evidence>
<evidence type="ECO:0000256" key="2">
    <source>
        <dbReference type="ARBA" id="ARBA00007118"/>
    </source>
</evidence>
<dbReference type="SUPFAM" id="SSF55469">
    <property type="entry name" value="FMN-dependent nitroreductase-like"/>
    <property type="match status" value="1"/>
</dbReference>
<dbReference type="Gene3D" id="3.40.109.10">
    <property type="entry name" value="NADH Oxidase"/>
    <property type="match status" value="1"/>
</dbReference>
<comment type="cofactor">
    <cofactor evidence="1">
        <name>FMN</name>
        <dbReference type="ChEBI" id="CHEBI:58210"/>
    </cofactor>
</comment>
<dbReference type="OrthoDB" id="9802510at2"/>
<sequence length="224" mass="24746">MSEQSSVSQLLAARYSVRSFENTPIETALLTEIFTKAQQAPSNCNVQPWQVCVVSGDTLATLRDKFMTTLMSGAKPNPDFNWMPQYQGIHRERQFGSANALYSALGIAREDKQARQMAMANNWQFFGAPHAAFFTMDKYLDIMGAVDLGIYAQTLSLLLAEHGINNCMQGALGQFPDPVKEVLGLPAERGILFGMSFGYAKDDAPANKARTDRAPLDEATQFFD</sequence>
<keyword evidence="5" id="KW-0560">Oxidoreductase</keyword>
<dbReference type="InterPro" id="IPR000415">
    <property type="entry name" value="Nitroreductase-like"/>
</dbReference>
<dbReference type="InterPro" id="IPR029479">
    <property type="entry name" value="Nitroreductase"/>
</dbReference>
<evidence type="ECO:0000256" key="1">
    <source>
        <dbReference type="ARBA" id="ARBA00001917"/>
    </source>
</evidence>
<evidence type="ECO:0000256" key="5">
    <source>
        <dbReference type="ARBA" id="ARBA00023002"/>
    </source>
</evidence>
<feature type="domain" description="Nitroreductase" evidence="6">
    <location>
        <begin position="12"/>
        <end position="199"/>
    </location>
</feature>
<dbReference type="CDD" id="cd02136">
    <property type="entry name" value="PnbA_NfnB-like"/>
    <property type="match status" value="1"/>
</dbReference>
<dbReference type="PANTHER" id="PTHR43673">
    <property type="entry name" value="NAD(P)H NITROREDUCTASE YDGI-RELATED"/>
    <property type="match status" value="1"/>
</dbReference>
<keyword evidence="4" id="KW-0288">FMN</keyword>
<evidence type="ECO:0000259" key="6">
    <source>
        <dbReference type="Pfam" id="PF00881"/>
    </source>
</evidence>
<proteinExistence type="inferred from homology"/>
<name>A0A3E0TRB1_9GAMM</name>
<reference evidence="7 8" key="1">
    <citation type="submission" date="2018-08" db="EMBL/GenBank/DDBJ databases">
        <title>Thalassotalea euphylliae genome.</title>
        <authorList>
            <person name="Summers S."/>
            <person name="Rice S.A."/>
            <person name="Freckelton M.L."/>
            <person name="Nedved B.T."/>
            <person name="Hadfield M.G."/>
        </authorList>
    </citation>
    <scope>NUCLEOTIDE SEQUENCE [LARGE SCALE GENOMIC DNA]</scope>
    <source>
        <strain evidence="7 8">H1</strain>
    </source>
</reference>
<gene>
    <name evidence="7" type="ORF">DXX93_10120</name>
</gene>
<organism evidence="7 8">
    <name type="scientific">Thalassotalea euphylliae</name>
    <dbReference type="NCBI Taxonomy" id="1655234"/>
    <lineage>
        <taxon>Bacteria</taxon>
        <taxon>Pseudomonadati</taxon>
        <taxon>Pseudomonadota</taxon>
        <taxon>Gammaproteobacteria</taxon>
        <taxon>Alteromonadales</taxon>
        <taxon>Colwelliaceae</taxon>
        <taxon>Thalassotalea</taxon>
    </lineage>
</organism>
<dbReference type="AlphaFoldDB" id="A0A3E0TRB1"/>
<dbReference type="EMBL" id="QUOU01000001">
    <property type="protein sequence ID" value="REL26890.1"/>
    <property type="molecule type" value="Genomic_DNA"/>
</dbReference>